<accession>A0A4V1C611</accession>
<evidence type="ECO:0000313" key="2">
    <source>
        <dbReference type="Proteomes" id="UP000294847"/>
    </source>
</evidence>
<reference evidence="1 2" key="1">
    <citation type="journal article" date="2019" name="Mol. Biol. Evol.">
        <title>Blast fungal genomes show frequent chromosomal changes, gene gains and losses, and effector gene turnover.</title>
        <authorList>
            <person name="Gomez Luciano L.B."/>
            <person name="Jason Tsai I."/>
            <person name="Chuma I."/>
            <person name="Tosa Y."/>
            <person name="Chen Y.H."/>
            <person name="Li J.Y."/>
            <person name="Li M.Y."/>
            <person name="Jade Lu M.Y."/>
            <person name="Nakayashiki H."/>
            <person name="Li W.H."/>
        </authorList>
    </citation>
    <scope>NUCLEOTIDE SEQUENCE [LARGE SCALE GENOMIC DNA]</scope>
    <source>
        <strain evidence="1">MZ5-1-6</strain>
    </source>
</reference>
<gene>
    <name evidence="1" type="ORF">PoMZ_03210</name>
</gene>
<proteinExistence type="predicted"/>
<sequence length="116" mass="12520">MPLALLKFGKPFTRSRVQFCDSRMLMSSRKVEAKSNAVGGMSVRPSVSDTLANDESIKIVFAVFAQSQVAAVVKSLSLFGNGGNNSRDEVPTAASNAVKRCLIDILECRPAKRSLK</sequence>
<dbReference type="Proteomes" id="UP000294847">
    <property type="component" value="Chromosome 3"/>
</dbReference>
<name>A0A4V1C611_PYROR</name>
<protein>
    <submittedName>
        <fullName evidence="1">Uncharacterized protein</fullName>
    </submittedName>
</protein>
<organism evidence="1 2">
    <name type="scientific">Pyricularia oryzae</name>
    <name type="common">Rice blast fungus</name>
    <name type="synonym">Magnaporthe oryzae</name>
    <dbReference type="NCBI Taxonomy" id="318829"/>
    <lineage>
        <taxon>Eukaryota</taxon>
        <taxon>Fungi</taxon>
        <taxon>Dikarya</taxon>
        <taxon>Ascomycota</taxon>
        <taxon>Pezizomycotina</taxon>
        <taxon>Sordariomycetes</taxon>
        <taxon>Sordariomycetidae</taxon>
        <taxon>Magnaporthales</taxon>
        <taxon>Pyriculariaceae</taxon>
        <taxon>Pyricularia</taxon>
    </lineage>
</organism>
<evidence type="ECO:0000313" key="1">
    <source>
        <dbReference type="EMBL" id="QBZ58265.1"/>
    </source>
</evidence>
<dbReference type="AlphaFoldDB" id="A0A4V1C611"/>
<dbReference type="EMBL" id="CP034206">
    <property type="protein sequence ID" value="QBZ58265.1"/>
    <property type="molecule type" value="Genomic_DNA"/>
</dbReference>